<keyword evidence="5" id="KW-1185">Reference proteome</keyword>
<keyword evidence="1" id="KW-0560">Oxidoreductase</keyword>
<gene>
    <name evidence="4" type="ORF">LA20249_08580</name>
</gene>
<feature type="transmembrane region" description="Helical" evidence="2">
    <location>
        <begin position="109"/>
        <end position="130"/>
    </location>
</feature>
<dbReference type="PANTHER" id="PTHR11972">
    <property type="entry name" value="NADPH OXIDASE"/>
    <property type="match status" value="1"/>
</dbReference>
<protein>
    <submittedName>
        <fullName evidence="4">Iron reductase</fullName>
    </submittedName>
</protein>
<keyword evidence="2" id="KW-0472">Membrane</keyword>
<dbReference type="GO" id="GO:0005886">
    <property type="term" value="C:plasma membrane"/>
    <property type="evidence" value="ECO:0007669"/>
    <property type="project" value="TreeGrafter"/>
</dbReference>
<name>A0A2K9HR36_9LACO</name>
<dbReference type="GO" id="GO:0033215">
    <property type="term" value="P:reductive iron assimilation"/>
    <property type="evidence" value="ECO:0007669"/>
    <property type="project" value="TreeGrafter"/>
</dbReference>
<dbReference type="SUPFAM" id="SSF63380">
    <property type="entry name" value="Riboflavin synthase domain-like"/>
    <property type="match status" value="1"/>
</dbReference>
<dbReference type="GO" id="GO:0016175">
    <property type="term" value="F:superoxide-generating NAD(P)H oxidase activity"/>
    <property type="evidence" value="ECO:0007669"/>
    <property type="project" value="TreeGrafter"/>
</dbReference>
<evidence type="ECO:0000259" key="3">
    <source>
        <dbReference type="PROSITE" id="PS51384"/>
    </source>
</evidence>
<proteinExistence type="predicted"/>
<dbReference type="InterPro" id="IPR013112">
    <property type="entry name" value="FAD-bd_8"/>
</dbReference>
<dbReference type="SUPFAM" id="SSF52343">
    <property type="entry name" value="Ferredoxin reductase-like, C-terminal NADP-linked domain"/>
    <property type="match status" value="1"/>
</dbReference>
<feature type="transmembrane region" description="Helical" evidence="2">
    <location>
        <begin position="72"/>
        <end position="97"/>
    </location>
</feature>
<dbReference type="InterPro" id="IPR050369">
    <property type="entry name" value="RBOH/FRE"/>
</dbReference>
<sequence length="434" mass="49241">MLKKHPLSLYLVWIAILVLLPLPLIIILNSALVDSPSRLAIYDAGVIAYTWWLGIVFLSTRPRWLDRLIGLPAMYFIHGMVGVLALVVATIHVQLSFSMHAIIRNTGHIAWYLAIFGVLYASFFLSGWLVDRFPIAQKLKNKLQFFFKYQLSIWIHRLNFVMIGLIWLHVQVIPRISSITAFVVVFDIYTVVSLGTYAWYKFVSPSSEKRSGQVLCNSQVSDHVRQLHIQLGPDSAKVLPGDFYFLSFPKVAGVSKESHPFSVTDIQKSKSKREITFTIQTSGDFTKSLSRVSEGDRVNLEGPFGRFDKIISGDSDKTPLVLIGMGTGLAPLVDITRAYSKIRATHLMWSLHEEETDIFDEQLASLNIQASKLKFEKHLHRFKLDDYQNLLTQTEIKRGRFIIVGPARGVLETEKILHSLGVSRSHLTDERLTM</sequence>
<keyword evidence="2" id="KW-0812">Transmembrane</keyword>
<feature type="transmembrane region" description="Helical" evidence="2">
    <location>
        <begin position="176"/>
        <end position="200"/>
    </location>
</feature>
<dbReference type="InterPro" id="IPR039261">
    <property type="entry name" value="FNR_nucleotide-bd"/>
</dbReference>
<evidence type="ECO:0000256" key="1">
    <source>
        <dbReference type="ARBA" id="ARBA00023002"/>
    </source>
</evidence>
<dbReference type="STRING" id="1423720.FC67_GL000300"/>
<evidence type="ECO:0000313" key="5">
    <source>
        <dbReference type="Proteomes" id="UP000234653"/>
    </source>
</evidence>
<dbReference type="Proteomes" id="UP000234653">
    <property type="component" value="Chromosome"/>
</dbReference>
<feature type="transmembrane region" description="Helical" evidence="2">
    <location>
        <begin position="151"/>
        <end position="170"/>
    </location>
</feature>
<dbReference type="KEGG" id="lali:LA20249_08580"/>
<dbReference type="Gene3D" id="2.40.30.10">
    <property type="entry name" value="Translation factors"/>
    <property type="match status" value="1"/>
</dbReference>
<feature type="transmembrane region" description="Helical" evidence="2">
    <location>
        <begin position="7"/>
        <end position="28"/>
    </location>
</feature>
<dbReference type="AlphaFoldDB" id="A0A2K9HR36"/>
<dbReference type="RefSeq" id="WP_057738080.1">
    <property type="nucleotide sequence ID" value="NZ_AZDQ01000008.1"/>
</dbReference>
<dbReference type="EMBL" id="CP018867">
    <property type="protein sequence ID" value="AUI72232.1"/>
    <property type="molecule type" value="Genomic_DNA"/>
</dbReference>
<feature type="transmembrane region" description="Helical" evidence="2">
    <location>
        <begin position="40"/>
        <end position="60"/>
    </location>
</feature>
<dbReference type="Pfam" id="PF08022">
    <property type="entry name" value="FAD_binding_8"/>
    <property type="match status" value="1"/>
</dbReference>
<accession>A0A2K9HR36</accession>
<evidence type="ECO:0000313" key="4">
    <source>
        <dbReference type="EMBL" id="AUI72232.1"/>
    </source>
</evidence>
<dbReference type="PANTHER" id="PTHR11972:SF69">
    <property type="entry name" value="FERRIC REDUCTION OXIDASE 6-RELATED"/>
    <property type="match status" value="1"/>
</dbReference>
<organism evidence="4 5">
    <name type="scientific">Companilactobacillus alimentarius DSM 20249</name>
    <dbReference type="NCBI Taxonomy" id="1423720"/>
    <lineage>
        <taxon>Bacteria</taxon>
        <taxon>Bacillati</taxon>
        <taxon>Bacillota</taxon>
        <taxon>Bacilli</taxon>
        <taxon>Lactobacillales</taxon>
        <taxon>Lactobacillaceae</taxon>
        <taxon>Companilactobacillus</taxon>
    </lineage>
</organism>
<feature type="domain" description="FAD-binding FR-type" evidence="3">
    <location>
        <begin position="207"/>
        <end position="310"/>
    </location>
</feature>
<evidence type="ECO:0000256" key="2">
    <source>
        <dbReference type="SAM" id="Phobius"/>
    </source>
</evidence>
<dbReference type="PROSITE" id="PS51384">
    <property type="entry name" value="FAD_FR"/>
    <property type="match status" value="1"/>
</dbReference>
<reference evidence="4 5" key="1">
    <citation type="submission" date="2016-12" db="EMBL/GenBank/DDBJ databases">
        <title>The whole genome sequencing and assembly of Lactobacillus alimentarius DSM 20249T strain.</title>
        <authorList>
            <person name="Lee Y.-J."/>
            <person name="Yi H."/>
            <person name="Bahn Y.-S."/>
            <person name="Kim J.F."/>
            <person name="Lee D.-W."/>
        </authorList>
    </citation>
    <scope>NUCLEOTIDE SEQUENCE [LARGE SCALE GENOMIC DNA]</scope>
    <source>
        <strain evidence="4 5">DSM 20249</strain>
    </source>
</reference>
<dbReference type="InterPro" id="IPR017927">
    <property type="entry name" value="FAD-bd_FR_type"/>
</dbReference>
<dbReference type="Gene3D" id="3.40.50.80">
    <property type="entry name" value="Nucleotide-binding domain of ferredoxin-NADP reductase (FNR) module"/>
    <property type="match status" value="1"/>
</dbReference>
<dbReference type="GO" id="GO:0000293">
    <property type="term" value="F:ferric-chelate reductase activity"/>
    <property type="evidence" value="ECO:0007669"/>
    <property type="project" value="TreeGrafter"/>
</dbReference>
<dbReference type="OrthoDB" id="573132at2"/>
<dbReference type="InterPro" id="IPR017938">
    <property type="entry name" value="Riboflavin_synthase-like_b-brl"/>
</dbReference>
<keyword evidence="2" id="KW-1133">Transmembrane helix</keyword>